<dbReference type="EMBL" id="JBHSGU010000002">
    <property type="protein sequence ID" value="MFC4700131.1"/>
    <property type="molecule type" value="Genomic_DNA"/>
</dbReference>
<proteinExistence type="predicted"/>
<dbReference type="Pfam" id="PF00899">
    <property type="entry name" value="ThiF"/>
    <property type="match status" value="1"/>
</dbReference>
<gene>
    <name evidence="2" type="ORF">ACFO4O_08195</name>
</gene>
<dbReference type="NCBIfam" id="NF006077">
    <property type="entry name" value="PRK08223.1"/>
    <property type="match status" value="1"/>
</dbReference>
<organism evidence="2 3">
    <name type="scientific">Glaciecola siphonariae</name>
    <dbReference type="NCBI Taxonomy" id="521012"/>
    <lineage>
        <taxon>Bacteria</taxon>
        <taxon>Pseudomonadati</taxon>
        <taxon>Pseudomonadota</taxon>
        <taxon>Gammaproteobacteria</taxon>
        <taxon>Alteromonadales</taxon>
        <taxon>Alteromonadaceae</taxon>
        <taxon>Glaciecola</taxon>
    </lineage>
</organism>
<protein>
    <submittedName>
        <fullName evidence="2">ThiF family adenylyltransferase</fullName>
    </submittedName>
</protein>
<dbReference type="InterPro" id="IPR035985">
    <property type="entry name" value="Ubiquitin-activating_enz"/>
</dbReference>
<evidence type="ECO:0000313" key="3">
    <source>
        <dbReference type="Proteomes" id="UP001595897"/>
    </source>
</evidence>
<dbReference type="InterPro" id="IPR000594">
    <property type="entry name" value="ThiF_NAD_FAD-bd"/>
</dbReference>
<dbReference type="Gene3D" id="3.40.50.720">
    <property type="entry name" value="NAD(P)-binding Rossmann-like Domain"/>
    <property type="match status" value="1"/>
</dbReference>
<comment type="caution">
    <text evidence="2">The sequence shown here is derived from an EMBL/GenBank/DDBJ whole genome shotgun (WGS) entry which is preliminary data.</text>
</comment>
<keyword evidence="2" id="KW-0808">Transferase</keyword>
<reference evidence="3" key="1">
    <citation type="journal article" date="2019" name="Int. J. Syst. Evol. Microbiol.">
        <title>The Global Catalogue of Microorganisms (GCM) 10K type strain sequencing project: providing services to taxonomists for standard genome sequencing and annotation.</title>
        <authorList>
            <consortium name="The Broad Institute Genomics Platform"/>
            <consortium name="The Broad Institute Genome Sequencing Center for Infectious Disease"/>
            <person name="Wu L."/>
            <person name="Ma J."/>
        </authorList>
    </citation>
    <scope>NUCLEOTIDE SEQUENCE [LARGE SCALE GENOMIC DNA]</scope>
    <source>
        <strain evidence="3">KACC 12507</strain>
    </source>
</reference>
<dbReference type="CDD" id="cd01483">
    <property type="entry name" value="E1_enzyme_family"/>
    <property type="match status" value="1"/>
</dbReference>
<name>A0ABV9LUE0_9ALTE</name>
<accession>A0ABV9LUE0</accession>
<sequence>MSTFEYQNAFSRNIGWLTPDEQLHLKNRRVAVAGCGGVGAEYIVALARAGFQNFNIADFDEYEVHNFNRQAGAFMSTVGQDKSKVMEQVALDINPQSDIKRFDDGVNKDNIDAFLHDVDVYVDGLDFFALEARLLVYKYCQDKGIPVFIAAPIGMGTAMLNFLPGSMSYDDYFNFSSVDSLEEKLVLFMIGLSPSLIQLKYLVYPEGANFSQQKTPSTIIGVKLCAGVVASNVLKHVLKRGKIIAAPRAMHFDAYLNTLKHTHCRFGNKGLLQRLKYAIAKKRLV</sequence>
<dbReference type="PANTHER" id="PTHR43267:SF1">
    <property type="entry name" value="TRNA THREONYLCARBAMOYLADENOSINE DEHYDRATASE"/>
    <property type="match status" value="1"/>
</dbReference>
<dbReference type="InterPro" id="IPR045886">
    <property type="entry name" value="ThiF/MoeB/HesA"/>
</dbReference>
<evidence type="ECO:0000313" key="2">
    <source>
        <dbReference type="EMBL" id="MFC4700131.1"/>
    </source>
</evidence>
<evidence type="ECO:0000259" key="1">
    <source>
        <dbReference type="Pfam" id="PF00899"/>
    </source>
</evidence>
<feature type="domain" description="THIF-type NAD/FAD binding fold" evidence="1">
    <location>
        <begin position="11"/>
        <end position="263"/>
    </location>
</feature>
<dbReference type="PANTHER" id="PTHR43267">
    <property type="entry name" value="TRNA THREONYLCARBAMOYLADENOSINE DEHYDRATASE"/>
    <property type="match status" value="1"/>
</dbReference>
<dbReference type="RefSeq" id="WP_382407286.1">
    <property type="nucleotide sequence ID" value="NZ_JBHSGU010000002.1"/>
</dbReference>
<keyword evidence="3" id="KW-1185">Reference proteome</keyword>
<keyword evidence="2" id="KW-0548">Nucleotidyltransferase</keyword>
<dbReference type="Proteomes" id="UP001595897">
    <property type="component" value="Unassembled WGS sequence"/>
</dbReference>
<dbReference type="SUPFAM" id="SSF69572">
    <property type="entry name" value="Activating enzymes of the ubiquitin-like proteins"/>
    <property type="match status" value="1"/>
</dbReference>
<dbReference type="GO" id="GO:0016779">
    <property type="term" value="F:nucleotidyltransferase activity"/>
    <property type="evidence" value="ECO:0007669"/>
    <property type="project" value="UniProtKB-KW"/>
</dbReference>